<dbReference type="PANTHER" id="PTHR30482:SF10">
    <property type="entry name" value="HIGH-AFFINITY BRANCHED-CHAIN AMINO ACID TRANSPORT PROTEIN BRAE"/>
    <property type="match status" value="1"/>
</dbReference>
<feature type="transmembrane region" description="Helical" evidence="6">
    <location>
        <begin position="200"/>
        <end position="220"/>
    </location>
</feature>
<feature type="transmembrane region" description="Helical" evidence="6">
    <location>
        <begin position="47"/>
        <end position="67"/>
    </location>
</feature>
<dbReference type="InterPro" id="IPR001851">
    <property type="entry name" value="ABC_transp_permease"/>
</dbReference>
<comment type="caution">
    <text evidence="7">The sequence shown here is derived from an EMBL/GenBank/DDBJ whole genome shotgun (WGS) entry which is preliminary data.</text>
</comment>
<feature type="transmembrane region" description="Helical" evidence="6">
    <location>
        <begin position="150"/>
        <end position="169"/>
    </location>
</feature>
<feature type="transmembrane region" description="Helical" evidence="6">
    <location>
        <begin position="100"/>
        <end position="119"/>
    </location>
</feature>
<evidence type="ECO:0000256" key="1">
    <source>
        <dbReference type="ARBA" id="ARBA00004651"/>
    </source>
</evidence>
<feature type="transmembrane region" description="Helical" evidence="6">
    <location>
        <begin position="20"/>
        <end position="40"/>
    </location>
</feature>
<dbReference type="Proteomes" id="UP000736583">
    <property type="component" value="Unassembled WGS sequence"/>
</dbReference>
<evidence type="ECO:0000256" key="5">
    <source>
        <dbReference type="ARBA" id="ARBA00023136"/>
    </source>
</evidence>
<proteinExistence type="predicted"/>
<comment type="subcellular location">
    <subcellularLocation>
        <location evidence="1">Cell membrane</location>
        <topology evidence="1">Multi-pass membrane protein</topology>
    </subcellularLocation>
</comment>
<keyword evidence="4 6" id="KW-1133">Transmembrane helix</keyword>
<gene>
    <name evidence="7" type="ORF">KQI89_14330</name>
</gene>
<evidence type="ECO:0000256" key="3">
    <source>
        <dbReference type="ARBA" id="ARBA00022692"/>
    </source>
</evidence>
<sequence>MIVLLIAIIFPNIVPLKTSTITLINLGGIFVIAAIGYNILLGYGGQISLGHAAFIGLGAYITANLSIRFNVHFIIALVISILVTAILGFILGLPALRLEGNYLAIATLGFGVAFEHVFMEFEKFTGGFSGLKGINPPKILGYAFKTRISMYYFILFFIVIAVIIAKNLINSKTGRALMALRDSEIAASSLGVNTAKYKTIAFVISAAYAGAAGSLFAYLYRQVYPQSFGMAVSLNLLAMIVIGGLSSISGSIIGAMFMTMLPEYIKAIPIKNGATIITGILLILTVRYCPYGINQIIQAIKGKLSMKSSKSNASIQGKEA</sequence>
<name>A0ABS6F5S5_9CLOT</name>
<keyword evidence="2" id="KW-1003">Cell membrane</keyword>
<evidence type="ECO:0000256" key="6">
    <source>
        <dbReference type="SAM" id="Phobius"/>
    </source>
</evidence>
<dbReference type="CDD" id="cd06581">
    <property type="entry name" value="TM_PBP1_LivM_like"/>
    <property type="match status" value="1"/>
</dbReference>
<dbReference type="InterPro" id="IPR043428">
    <property type="entry name" value="LivM-like"/>
</dbReference>
<feature type="transmembrane region" description="Helical" evidence="6">
    <location>
        <begin position="73"/>
        <end position="93"/>
    </location>
</feature>
<evidence type="ECO:0000313" key="7">
    <source>
        <dbReference type="EMBL" id="MBU5592928.1"/>
    </source>
</evidence>
<organism evidence="7 8">
    <name type="scientific">Clostridium simiarum</name>
    <dbReference type="NCBI Taxonomy" id="2841506"/>
    <lineage>
        <taxon>Bacteria</taxon>
        <taxon>Bacillati</taxon>
        <taxon>Bacillota</taxon>
        <taxon>Clostridia</taxon>
        <taxon>Eubacteriales</taxon>
        <taxon>Clostridiaceae</taxon>
        <taxon>Clostridium</taxon>
    </lineage>
</organism>
<evidence type="ECO:0000313" key="8">
    <source>
        <dbReference type="Proteomes" id="UP000736583"/>
    </source>
</evidence>
<keyword evidence="5 6" id="KW-0472">Membrane</keyword>
<reference evidence="7 8" key="1">
    <citation type="submission" date="2021-06" db="EMBL/GenBank/DDBJ databases">
        <authorList>
            <person name="Sun Q."/>
            <person name="Li D."/>
        </authorList>
    </citation>
    <scope>NUCLEOTIDE SEQUENCE [LARGE SCALE GENOMIC DNA]</scope>
    <source>
        <strain evidence="7 8">MSJ-4</strain>
    </source>
</reference>
<dbReference type="Pfam" id="PF02653">
    <property type="entry name" value="BPD_transp_2"/>
    <property type="match status" value="1"/>
</dbReference>
<protein>
    <submittedName>
        <fullName evidence="7">Branched-chain amino acid ABC transporter permease</fullName>
    </submittedName>
</protein>
<keyword evidence="8" id="KW-1185">Reference proteome</keyword>
<dbReference type="PANTHER" id="PTHR30482">
    <property type="entry name" value="HIGH-AFFINITY BRANCHED-CHAIN AMINO ACID TRANSPORT SYSTEM PERMEASE"/>
    <property type="match status" value="1"/>
</dbReference>
<evidence type="ECO:0000256" key="2">
    <source>
        <dbReference type="ARBA" id="ARBA00022475"/>
    </source>
</evidence>
<evidence type="ECO:0000256" key="4">
    <source>
        <dbReference type="ARBA" id="ARBA00022989"/>
    </source>
</evidence>
<accession>A0ABS6F5S5</accession>
<dbReference type="EMBL" id="JAHLQL010000005">
    <property type="protein sequence ID" value="MBU5592928.1"/>
    <property type="molecule type" value="Genomic_DNA"/>
</dbReference>
<feature type="transmembrane region" description="Helical" evidence="6">
    <location>
        <begin position="232"/>
        <end position="261"/>
    </location>
</feature>
<keyword evidence="3 6" id="KW-0812">Transmembrane</keyword>